<dbReference type="Gene3D" id="3.30.300.20">
    <property type="match status" value="1"/>
</dbReference>
<dbReference type="InterPro" id="IPR005662">
    <property type="entry name" value="GTPase_Era-like"/>
</dbReference>
<gene>
    <name evidence="7 12" type="primary">era</name>
    <name evidence="12" type="ORF">MACH07_07610</name>
</gene>
<evidence type="ECO:0000256" key="6">
    <source>
        <dbReference type="ARBA" id="ARBA00023134"/>
    </source>
</evidence>
<dbReference type="PANTHER" id="PTHR42698">
    <property type="entry name" value="GTPASE ERA"/>
    <property type="match status" value="1"/>
</dbReference>
<dbReference type="InterPro" id="IPR009019">
    <property type="entry name" value="KH_sf_prok-type"/>
</dbReference>
<feature type="binding site" evidence="7">
    <location>
        <begin position="25"/>
        <end position="32"/>
    </location>
    <ligand>
        <name>GTP</name>
        <dbReference type="ChEBI" id="CHEBI:37565"/>
    </ligand>
</feature>
<accession>A0AA48H7S0</accession>
<feature type="region of interest" description="G4" evidence="8">
    <location>
        <begin position="133"/>
        <end position="136"/>
    </location>
</feature>
<proteinExistence type="inferred from homology"/>
<evidence type="ECO:0000256" key="3">
    <source>
        <dbReference type="ARBA" id="ARBA00022517"/>
    </source>
</evidence>
<evidence type="ECO:0000256" key="2">
    <source>
        <dbReference type="ARBA" id="ARBA00020484"/>
    </source>
</evidence>
<dbReference type="InterPro" id="IPR006073">
    <property type="entry name" value="GTP-bd"/>
</dbReference>
<dbReference type="InterPro" id="IPR004044">
    <property type="entry name" value="KH_dom_type_2"/>
</dbReference>
<comment type="similarity">
    <text evidence="1 7 8 9">Belongs to the TRAFAC class TrmE-Era-EngA-EngB-Septin-like GTPase superfamily. Era GTPase family.</text>
</comment>
<keyword evidence="7" id="KW-0472">Membrane</keyword>
<dbReference type="SUPFAM" id="SSF52540">
    <property type="entry name" value="P-loop containing nucleoside triphosphate hydrolases"/>
    <property type="match status" value="1"/>
</dbReference>
<keyword evidence="5 7" id="KW-0694">RNA-binding</keyword>
<reference evidence="12 13" key="1">
    <citation type="submission" date="2023-01" db="EMBL/GenBank/DDBJ databases">
        <title>Complete genome sequence of Muricauda aquimarina strain IFOP_LL357.</title>
        <authorList>
            <person name="Gajardo G."/>
            <person name="Ueki S."/>
            <person name="Maruyama F."/>
        </authorList>
    </citation>
    <scope>NUCLEOTIDE SEQUENCE [LARGE SCALE GENOMIC DNA]</scope>
    <source>
        <strain evidence="12 13">IFOP_LL357</strain>
    </source>
</reference>
<dbReference type="GO" id="GO:0000028">
    <property type="term" value="P:ribosomal small subunit assembly"/>
    <property type="evidence" value="ECO:0007669"/>
    <property type="project" value="TreeGrafter"/>
</dbReference>
<keyword evidence="13" id="KW-1185">Reference proteome</keyword>
<dbReference type="Pfam" id="PF07650">
    <property type="entry name" value="KH_2"/>
    <property type="match status" value="1"/>
</dbReference>
<comment type="function">
    <text evidence="7">An essential GTPase that binds both GDP and GTP, with rapid nucleotide exchange. Plays a role in 16S rRNA processing and 30S ribosomal subunit biogenesis and possibly also in cell cycle regulation and energy metabolism.</text>
</comment>
<dbReference type="SUPFAM" id="SSF54814">
    <property type="entry name" value="Prokaryotic type KH domain (KH-domain type II)"/>
    <property type="match status" value="1"/>
</dbReference>
<evidence type="ECO:0000256" key="8">
    <source>
        <dbReference type="PROSITE-ProRule" id="PRU01050"/>
    </source>
</evidence>
<dbReference type="CDD" id="cd22534">
    <property type="entry name" value="KH-II_Era"/>
    <property type="match status" value="1"/>
</dbReference>
<dbReference type="PROSITE" id="PS50823">
    <property type="entry name" value="KH_TYPE_2"/>
    <property type="match status" value="1"/>
</dbReference>
<dbReference type="InterPro" id="IPR015946">
    <property type="entry name" value="KH_dom-like_a/b"/>
</dbReference>
<evidence type="ECO:0000256" key="4">
    <source>
        <dbReference type="ARBA" id="ARBA00022741"/>
    </source>
</evidence>
<dbReference type="CDD" id="cd04163">
    <property type="entry name" value="Era"/>
    <property type="match status" value="1"/>
</dbReference>
<dbReference type="NCBIfam" id="TIGR00231">
    <property type="entry name" value="small_GTP"/>
    <property type="match status" value="1"/>
</dbReference>
<dbReference type="GO" id="GO:0005525">
    <property type="term" value="F:GTP binding"/>
    <property type="evidence" value="ECO:0007669"/>
    <property type="project" value="UniProtKB-UniRule"/>
</dbReference>
<dbReference type="Proteomes" id="UP001330184">
    <property type="component" value="Chromosome"/>
</dbReference>
<dbReference type="PANTHER" id="PTHR42698:SF1">
    <property type="entry name" value="GTPASE ERA, MITOCHONDRIAL"/>
    <property type="match status" value="1"/>
</dbReference>
<sequence length="306" mass="35382">MQHPNNILKKEKKVAHKSGFVNIIGNPNVGKSTLMNAFVGEKLSIITSKAQTTRHRILGIVNGDDFQMILSDTPGIIKPAYELQTSMMDFVKSAFEDADVLLYMVEIGEKALKDESFFKKIQNSKIPVLLLLNKIDTSDQQKLEEQMQYWQEQLPNAEIHPISALENFNVTEVFNRILDLLPEAPPYYPKDQITDKPERFFVNETIREKILLHYKKEIPYSVEVETEEFLEDEDIIRIRSVIMVERDTQKGIIIGHKGSAIKKVGVEARKDLEKFFAKQVHIELYVKVNKNWRSNSQQLRRFGYNG</sequence>
<dbReference type="InterPro" id="IPR005225">
    <property type="entry name" value="Small_GTP-bd"/>
</dbReference>
<dbReference type="FunFam" id="3.30.300.20:FF:000003">
    <property type="entry name" value="GTPase Era"/>
    <property type="match status" value="1"/>
</dbReference>
<dbReference type="NCBIfam" id="TIGR00436">
    <property type="entry name" value="era"/>
    <property type="match status" value="1"/>
</dbReference>
<feature type="region of interest" description="G3" evidence="8">
    <location>
        <begin position="72"/>
        <end position="75"/>
    </location>
</feature>
<dbReference type="Gene3D" id="3.40.50.300">
    <property type="entry name" value="P-loop containing nucleotide triphosphate hydrolases"/>
    <property type="match status" value="1"/>
</dbReference>
<dbReference type="GO" id="GO:0005886">
    <property type="term" value="C:plasma membrane"/>
    <property type="evidence" value="ECO:0007669"/>
    <property type="project" value="UniProtKB-SubCell"/>
</dbReference>
<evidence type="ECO:0000256" key="9">
    <source>
        <dbReference type="RuleBase" id="RU003761"/>
    </source>
</evidence>
<keyword evidence="7" id="KW-0963">Cytoplasm</keyword>
<keyword evidence="6 7" id="KW-0342">GTP-binding</keyword>
<keyword evidence="7" id="KW-1003">Cell membrane</keyword>
<feature type="binding site" evidence="7">
    <location>
        <begin position="133"/>
        <end position="136"/>
    </location>
    <ligand>
        <name>GTP</name>
        <dbReference type="ChEBI" id="CHEBI:37565"/>
    </ligand>
</feature>
<evidence type="ECO:0000256" key="1">
    <source>
        <dbReference type="ARBA" id="ARBA00007921"/>
    </source>
</evidence>
<dbReference type="PROSITE" id="PS51713">
    <property type="entry name" value="G_ERA"/>
    <property type="match status" value="1"/>
</dbReference>
<evidence type="ECO:0000259" key="11">
    <source>
        <dbReference type="PROSITE" id="PS51713"/>
    </source>
</evidence>
<name>A0AA48H7S0_9FLAO</name>
<dbReference type="Pfam" id="PF01926">
    <property type="entry name" value="MMR_HSR1"/>
    <property type="match status" value="1"/>
</dbReference>
<evidence type="ECO:0000313" key="13">
    <source>
        <dbReference type="Proteomes" id="UP001330184"/>
    </source>
</evidence>
<evidence type="ECO:0000256" key="7">
    <source>
        <dbReference type="HAMAP-Rule" id="MF_00367"/>
    </source>
</evidence>
<comment type="subunit">
    <text evidence="7">Monomer.</text>
</comment>
<feature type="domain" description="Era-type G" evidence="11">
    <location>
        <begin position="17"/>
        <end position="183"/>
    </location>
</feature>
<dbReference type="HAMAP" id="MF_00367">
    <property type="entry name" value="GTPase_Era"/>
    <property type="match status" value="1"/>
</dbReference>
<feature type="region of interest" description="G1" evidence="8">
    <location>
        <begin position="25"/>
        <end position="32"/>
    </location>
</feature>
<keyword evidence="4 7" id="KW-0547">Nucleotide-binding</keyword>
<dbReference type="GO" id="GO:0070181">
    <property type="term" value="F:small ribosomal subunit rRNA binding"/>
    <property type="evidence" value="ECO:0007669"/>
    <property type="project" value="UniProtKB-UniRule"/>
</dbReference>
<evidence type="ECO:0000259" key="10">
    <source>
        <dbReference type="PROSITE" id="PS50823"/>
    </source>
</evidence>
<keyword evidence="3 7" id="KW-0690">Ribosome biogenesis</keyword>
<feature type="region of interest" description="G2" evidence="8">
    <location>
        <begin position="51"/>
        <end position="55"/>
    </location>
</feature>
<dbReference type="NCBIfam" id="NF000908">
    <property type="entry name" value="PRK00089.1"/>
    <property type="match status" value="1"/>
</dbReference>
<dbReference type="GO" id="GO:0003924">
    <property type="term" value="F:GTPase activity"/>
    <property type="evidence" value="ECO:0007669"/>
    <property type="project" value="UniProtKB-UniRule"/>
</dbReference>
<dbReference type="EMBL" id="AP027268">
    <property type="protein sequence ID" value="BDW91929.1"/>
    <property type="molecule type" value="Genomic_DNA"/>
</dbReference>
<dbReference type="GO" id="GO:0043024">
    <property type="term" value="F:ribosomal small subunit binding"/>
    <property type="evidence" value="ECO:0007669"/>
    <property type="project" value="TreeGrafter"/>
</dbReference>
<dbReference type="AlphaFoldDB" id="A0AA48H7S0"/>
<evidence type="ECO:0000313" key="12">
    <source>
        <dbReference type="EMBL" id="BDW91929.1"/>
    </source>
</evidence>
<dbReference type="GO" id="GO:0005829">
    <property type="term" value="C:cytosol"/>
    <property type="evidence" value="ECO:0007669"/>
    <property type="project" value="TreeGrafter"/>
</dbReference>
<comment type="subcellular location">
    <subcellularLocation>
        <location evidence="7">Cytoplasm</location>
    </subcellularLocation>
    <subcellularLocation>
        <location evidence="7">Cell membrane</location>
        <topology evidence="7">Peripheral membrane protein</topology>
    </subcellularLocation>
</comment>
<dbReference type="PRINTS" id="PR00326">
    <property type="entry name" value="GTP1OBG"/>
</dbReference>
<feature type="domain" description="KH type-2" evidence="10">
    <location>
        <begin position="214"/>
        <end position="290"/>
    </location>
</feature>
<protein>
    <recommendedName>
        <fullName evidence="2 7">GTPase Era</fullName>
    </recommendedName>
</protein>
<organism evidence="12 13">
    <name type="scientific">Flagellimonas marinaquae</name>
    <dbReference type="NCBI Taxonomy" id="254955"/>
    <lineage>
        <taxon>Bacteria</taxon>
        <taxon>Pseudomonadati</taxon>
        <taxon>Bacteroidota</taxon>
        <taxon>Flavobacteriia</taxon>
        <taxon>Flavobacteriales</taxon>
        <taxon>Flavobacteriaceae</taxon>
        <taxon>Flagellimonas</taxon>
    </lineage>
</organism>
<keyword evidence="7" id="KW-0699">rRNA-binding</keyword>
<dbReference type="InterPro" id="IPR027417">
    <property type="entry name" value="P-loop_NTPase"/>
</dbReference>
<evidence type="ECO:0000256" key="5">
    <source>
        <dbReference type="ARBA" id="ARBA00022884"/>
    </source>
</evidence>
<dbReference type="InterPro" id="IPR030388">
    <property type="entry name" value="G_ERA_dom"/>
</dbReference>
<feature type="region of interest" description="G5" evidence="8">
    <location>
        <begin position="162"/>
        <end position="164"/>
    </location>
</feature>
<feature type="binding site" evidence="7">
    <location>
        <begin position="72"/>
        <end position="76"/>
    </location>
    <ligand>
        <name>GTP</name>
        <dbReference type="ChEBI" id="CHEBI:37565"/>
    </ligand>
</feature>